<dbReference type="Pfam" id="PF00072">
    <property type="entry name" value="Response_reg"/>
    <property type="match status" value="1"/>
</dbReference>
<proteinExistence type="predicted"/>
<comment type="caution">
    <text evidence="4">The sequence shown here is derived from an EMBL/GenBank/DDBJ whole genome shotgun (WGS) entry which is preliminary data.</text>
</comment>
<gene>
    <name evidence="4" type="ORF">ACFO5Q_03505</name>
</gene>
<feature type="domain" description="HD-GYP" evidence="3">
    <location>
        <begin position="143"/>
        <end position="337"/>
    </location>
</feature>
<accession>A0ABV8U7Z9</accession>
<dbReference type="InterPro" id="IPR001789">
    <property type="entry name" value="Sig_transdc_resp-reg_receiver"/>
</dbReference>
<dbReference type="SUPFAM" id="SSF52172">
    <property type="entry name" value="CheY-like"/>
    <property type="match status" value="1"/>
</dbReference>
<dbReference type="SMART" id="SM00471">
    <property type="entry name" value="HDc"/>
    <property type="match status" value="1"/>
</dbReference>
<evidence type="ECO:0000313" key="5">
    <source>
        <dbReference type="Proteomes" id="UP001595776"/>
    </source>
</evidence>
<name>A0ABV8U7Z9_9PROT</name>
<feature type="modified residue" description="4-aspartylphosphate" evidence="1">
    <location>
        <position position="61"/>
    </location>
</feature>
<evidence type="ECO:0000256" key="1">
    <source>
        <dbReference type="PROSITE-ProRule" id="PRU00169"/>
    </source>
</evidence>
<dbReference type="Pfam" id="PF13487">
    <property type="entry name" value="HD_5"/>
    <property type="match status" value="1"/>
</dbReference>
<dbReference type="Gene3D" id="1.10.3210.10">
    <property type="entry name" value="Hypothetical protein af1432"/>
    <property type="match status" value="1"/>
</dbReference>
<feature type="domain" description="Response regulatory" evidence="2">
    <location>
        <begin position="13"/>
        <end position="127"/>
    </location>
</feature>
<dbReference type="SMART" id="SM00448">
    <property type="entry name" value="REC"/>
    <property type="match status" value="1"/>
</dbReference>
<sequence length="352" mass="39523">MTRLSPPNADKFTLLFVDDEPDILDSLWRAFRKEFRILKADGGQKGIDIIKSEPVHLIICDQRMPDVTGDKVLAVAREQQPDAVRILLTGYSDIEALVNCVNDAQIYKYITKPWEPEMLRLTVVRALEALALDQQLKMTSAELEQAYEDAITMLSVACEGKDEDTGYHVQRVQHYTEALALELGIDGDTAKHMGVMSILHDVGKLFVPDAILQKPAKLDADEWDVMRQHPDNGVRILGENAFYQVAREIAGGHHENWDGSGYPKGLKADEIPLSARIAKVADVFDALSSKRPYKEPWPLEKTLGLLKNGRGGEFDPDVIDAFFKLHERGRIAEIMRDYHAHDDPDVAAKEGR</sequence>
<protein>
    <submittedName>
        <fullName evidence="4">HD domain-containing phosphohydrolase</fullName>
    </submittedName>
</protein>
<dbReference type="RefSeq" id="WP_082719835.1">
    <property type="nucleotide sequence ID" value="NZ_JBHSCR010000001.1"/>
</dbReference>
<reference evidence="5" key="1">
    <citation type="journal article" date="2019" name="Int. J. Syst. Evol. Microbiol.">
        <title>The Global Catalogue of Microorganisms (GCM) 10K type strain sequencing project: providing services to taxonomists for standard genome sequencing and annotation.</title>
        <authorList>
            <consortium name="The Broad Institute Genomics Platform"/>
            <consortium name="The Broad Institute Genome Sequencing Center for Infectious Disease"/>
            <person name="Wu L."/>
            <person name="Ma J."/>
        </authorList>
    </citation>
    <scope>NUCLEOTIDE SEQUENCE [LARGE SCALE GENOMIC DNA]</scope>
    <source>
        <strain evidence="5">CGMCC 1.15304</strain>
    </source>
</reference>
<dbReference type="CDD" id="cd17569">
    <property type="entry name" value="REC_HupR-like"/>
    <property type="match status" value="1"/>
</dbReference>
<dbReference type="Gene3D" id="3.40.50.2300">
    <property type="match status" value="1"/>
</dbReference>
<dbReference type="PANTHER" id="PTHR45228">
    <property type="entry name" value="CYCLIC DI-GMP PHOSPHODIESTERASE TM_0186-RELATED"/>
    <property type="match status" value="1"/>
</dbReference>
<evidence type="ECO:0000313" key="4">
    <source>
        <dbReference type="EMBL" id="MFC4346906.1"/>
    </source>
</evidence>
<keyword evidence="5" id="KW-1185">Reference proteome</keyword>
<dbReference type="PANTHER" id="PTHR45228:SF1">
    <property type="entry name" value="CYCLIC DI-GMP PHOSPHODIESTERASE TM_0186"/>
    <property type="match status" value="1"/>
</dbReference>
<dbReference type="EMBL" id="JBHSCR010000001">
    <property type="protein sequence ID" value="MFC4346906.1"/>
    <property type="molecule type" value="Genomic_DNA"/>
</dbReference>
<dbReference type="Proteomes" id="UP001595776">
    <property type="component" value="Unassembled WGS sequence"/>
</dbReference>
<dbReference type="InterPro" id="IPR037522">
    <property type="entry name" value="HD_GYP_dom"/>
</dbReference>
<dbReference type="CDD" id="cd00077">
    <property type="entry name" value="HDc"/>
    <property type="match status" value="1"/>
</dbReference>
<organism evidence="4 5">
    <name type="scientific">Kordiimonas lipolytica</name>
    <dbReference type="NCBI Taxonomy" id="1662421"/>
    <lineage>
        <taxon>Bacteria</taxon>
        <taxon>Pseudomonadati</taxon>
        <taxon>Pseudomonadota</taxon>
        <taxon>Alphaproteobacteria</taxon>
        <taxon>Kordiimonadales</taxon>
        <taxon>Kordiimonadaceae</taxon>
        <taxon>Kordiimonas</taxon>
    </lineage>
</organism>
<keyword evidence="1" id="KW-0597">Phosphoprotein</keyword>
<evidence type="ECO:0000259" key="3">
    <source>
        <dbReference type="PROSITE" id="PS51832"/>
    </source>
</evidence>
<dbReference type="InterPro" id="IPR011006">
    <property type="entry name" value="CheY-like_superfamily"/>
</dbReference>
<dbReference type="InterPro" id="IPR003607">
    <property type="entry name" value="HD/PDEase_dom"/>
</dbReference>
<dbReference type="PROSITE" id="PS50110">
    <property type="entry name" value="RESPONSE_REGULATORY"/>
    <property type="match status" value="1"/>
</dbReference>
<dbReference type="PROSITE" id="PS51832">
    <property type="entry name" value="HD_GYP"/>
    <property type="match status" value="1"/>
</dbReference>
<dbReference type="SUPFAM" id="SSF109604">
    <property type="entry name" value="HD-domain/PDEase-like"/>
    <property type="match status" value="1"/>
</dbReference>
<dbReference type="InterPro" id="IPR052020">
    <property type="entry name" value="Cyclic_di-GMP/3'3'-cGAMP_PDE"/>
</dbReference>
<evidence type="ECO:0000259" key="2">
    <source>
        <dbReference type="PROSITE" id="PS50110"/>
    </source>
</evidence>